<dbReference type="AlphaFoldDB" id="W3XJJ0"/>
<keyword evidence="8" id="KW-1185">Reference proteome</keyword>
<evidence type="ECO:0000256" key="1">
    <source>
        <dbReference type="ARBA" id="ARBA00001974"/>
    </source>
</evidence>
<dbReference type="InterPro" id="IPR051473">
    <property type="entry name" value="P2Ox-like"/>
</dbReference>
<evidence type="ECO:0000313" key="8">
    <source>
        <dbReference type="Proteomes" id="UP000030651"/>
    </source>
</evidence>
<evidence type="ECO:0000256" key="3">
    <source>
        <dbReference type="ARBA" id="ARBA00022630"/>
    </source>
</evidence>
<feature type="domain" description="Glucose-methanol-choline oxidoreductase C-terminal" evidence="6">
    <location>
        <begin position="290"/>
        <end position="417"/>
    </location>
</feature>
<comment type="cofactor">
    <cofactor evidence="1">
        <name>FAD</name>
        <dbReference type="ChEBI" id="CHEBI:57692"/>
    </cofactor>
</comment>
<dbReference type="PANTHER" id="PTHR42784:SF1">
    <property type="entry name" value="PYRANOSE 2-OXIDASE"/>
    <property type="match status" value="1"/>
</dbReference>
<evidence type="ECO:0000313" key="7">
    <source>
        <dbReference type="EMBL" id="ETS86185.1"/>
    </source>
</evidence>
<reference evidence="8" key="1">
    <citation type="journal article" date="2015" name="BMC Genomics">
        <title>Genomic and transcriptomic analysis of the endophytic fungus Pestalotiopsis fici reveals its lifestyle and high potential for synthesis of natural products.</title>
        <authorList>
            <person name="Wang X."/>
            <person name="Zhang X."/>
            <person name="Liu L."/>
            <person name="Xiang M."/>
            <person name="Wang W."/>
            <person name="Sun X."/>
            <person name="Che Y."/>
            <person name="Guo L."/>
            <person name="Liu G."/>
            <person name="Guo L."/>
            <person name="Wang C."/>
            <person name="Yin W.B."/>
            <person name="Stadler M."/>
            <person name="Zhang X."/>
            <person name="Liu X."/>
        </authorList>
    </citation>
    <scope>NUCLEOTIDE SEQUENCE [LARGE SCALE GENOMIC DNA]</scope>
    <source>
        <strain evidence="8">W106-1 / CGMCC3.15140</strain>
    </source>
</reference>
<dbReference type="InterPro" id="IPR007867">
    <property type="entry name" value="GMC_OxRtase_C"/>
</dbReference>
<dbReference type="RefSeq" id="XP_007826785.1">
    <property type="nucleotide sequence ID" value="XM_007828594.1"/>
</dbReference>
<gene>
    <name evidence="7" type="ORF">PFICI_00013</name>
</gene>
<dbReference type="Gene3D" id="3.50.50.60">
    <property type="entry name" value="FAD/NAD(P)-binding domain"/>
    <property type="match status" value="2"/>
</dbReference>
<comment type="similarity">
    <text evidence="2">Belongs to the GMC oxidoreductase family.</text>
</comment>
<keyword evidence="5" id="KW-0560">Oxidoreductase</keyword>
<dbReference type="EMBL" id="KI912109">
    <property type="protein sequence ID" value="ETS86185.1"/>
    <property type="molecule type" value="Genomic_DNA"/>
</dbReference>
<evidence type="ECO:0000256" key="2">
    <source>
        <dbReference type="ARBA" id="ARBA00010790"/>
    </source>
</evidence>
<proteinExistence type="inferred from homology"/>
<dbReference type="InParanoid" id="W3XJJ0"/>
<protein>
    <recommendedName>
        <fullName evidence="6">Glucose-methanol-choline oxidoreductase C-terminal domain-containing protein</fullName>
    </recommendedName>
</protein>
<sequence>MEPYNNIPAAPVVRGVGGMGSYWSCATPEMCPDVERPDLFTDEEWRELYAKAKALFRTTDTAFDHSIRHQLVKESLTQAHRDRKFANLPLACERNPFDPDRVQWTGPASILGKLADPHLHGGNFELKSRHCCRKLLIDDTSQQVIGAELVDLYTNEVTVAKARFYVICGGAILTNGILFNSGIRPETGYNAVGHYLTEQTMAVCQIALKNSLIESTWSDPRCQEQYKRFPNDPLRIPFDDPSPQITIPVTEKHPWHTQIQRDPFHYNSIPASIDPRLIIDIRFFGYVEPSYENHVTFQEGYNDAFGMPQPIIRFRVGEAGLKRQQSMMDEFNNIVGSMVNIALSIGDFLPGGEPKVLPLGAATHICGTTRAGTKDDGTSVVDRNSKIWRLDNLFIGGCGVIPTQNACNPTLTAACFAIVGARKIVQELADIERSGKSSYIDS</sequence>
<dbReference type="SUPFAM" id="SSF51905">
    <property type="entry name" value="FAD/NAD(P)-binding domain"/>
    <property type="match status" value="1"/>
</dbReference>
<evidence type="ECO:0000256" key="5">
    <source>
        <dbReference type="ARBA" id="ARBA00023002"/>
    </source>
</evidence>
<dbReference type="PANTHER" id="PTHR42784">
    <property type="entry name" value="PYRANOSE 2-OXIDASE"/>
    <property type="match status" value="1"/>
</dbReference>
<dbReference type="Pfam" id="PF05199">
    <property type="entry name" value="GMC_oxred_C"/>
    <property type="match status" value="1"/>
</dbReference>
<evidence type="ECO:0000256" key="4">
    <source>
        <dbReference type="ARBA" id="ARBA00022827"/>
    </source>
</evidence>
<keyword evidence="3" id="KW-0285">Flavoprotein</keyword>
<dbReference type="SUPFAM" id="SSF54373">
    <property type="entry name" value="FAD-linked reductases, C-terminal domain"/>
    <property type="match status" value="1"/>
</dbReference>
<dbReference type="OrthoDB" id="269227at2759"/>
<organism evidence="7 8">
    <name type="scientific">Pestalotiopsis fici (strain W106-1 / CGMCC3.15140)</name>
    <dbReference type="NCBI Taxonomy" id="1229662"/>
    <lineage>
        <taxon>Eukaryota</taxon>
        <taxon>Fungi</taxon>
        <taxon>Dikarya</taxon>
        <taxon>Ascomycota</taxon>
        <taxon>Pezizomycotina</taxon>
        <taxon>Sordariomycetes</taxon>
        <taxon>Xylariomycetidae</taxon>
        <taxon>Amphisphaeriales</taxon>
        <taxon>Sporocadaceae</taxon>
        <taxon>Pestalotiopsis</taxon>
    </lineage>
</organism>
<evidence type="ECO:0000259" key="6">
    <source>
        <dbReference type="Pfam" id="PF05199"/>
    </source>
</evidence>
<accession>W3XJJ0</accession>
<dbReference type="HOGENOM" id="CLU_023699_0_0_1"/>
<dbReference type="InterPro" id="IPR036188">
    <property type="entry name" value="FAD/NAD-bd_sf"/>
</dbReference>
<dbReference type="OMA" id="GAATHIC"/>
<dbReference type="GO" id="GO:0016614">
    <property type="term" value="F:oxidoreductase activity, acting on CH-OH group of donors"/>
    <property type="evidence" value="ECO:0007669"/>
    <property type="project" value="InterPro"/>
</dbReference>
<dbReference type="GeneID" id="19265026"/>
<dbReference type="eggNOG" id="ENOG502R261">
    <property type="taxonomic scope" value="Eukaryota"/>
</dbReference>
<dbReference type="KEGG" id="pfy:PFICI_00013"/>
<keyword evidence="4" id="KW-0274">FAD</keyword>
<dbReference type="Proteomes" id="UP000030651">
    <property type="component" value="Unassembled WGS sequence"/>
</dbReference>
<name>W3XJJ0_PESFW</name>